<protein>
    <submittedName>
        <fullName evidence="3">Uncharacterized protein</fullName>
    </submittedName>
</protein>
<proteinExistence type="predicted"/>
<sequence>MNDELRAKKKGKGDLDIVKNPDRTCPGKIEVPTEKETEALGAMKSIKEHVRVLKSRLASLDASGREEDANEILTKENELAQLKVDWNRWEEKRKAAARERMIILGHEEGPI</sequence>
<accession>A0A8J6N061</accession>
<feature type="coiled-coil region" evidence="1">
    <location>
        <begin position="65"/>
        <end position="99"/>
    </location>
</feature>
<name>A0A8J6N061_9DELT</name>
<organism evidence="3 4">
    <name type="scientific">Candidatus Desulfacyla euxinica</name>
    <dbReference type="NCBI Taxonomy" id="2841693"/>
    <lineage>
        <taxon>Bacteria</taxon>
        <taxon>Deltaproteobacteria</taxon>
        <taxon>Candidatus Desulfacyla</taxon>
    </lineage>
</organism>
<dbReference type="EMBL" id="JACNJD010000286">
    <property type="protein sequence ID" value="MBC8178532.1"/>
    <property type="molecule type" value="Genomic_DNA"/>
</dbReference>
<evidence type="ECO:0000256" key="1">
    <source>
        <dbReference type="SAM" id="Coils"/>
    </source>
</evidence>
<feature type="compositionally biased region" description="Basic and acidic residues" evidence="2">
    <location>
        <begin position="1"/>
        <end position="22"/>
    </location>
</feature>
<gene>
    <name evidence="3" type="ORF">H8E19_14090</name>
</gene>
<dbReference type="AlphaFoldDB" id="A0A8J6N061"/>
<comment type="caution">
    <text evidence="3">The sequence shown here is derived from an EMBL/GenBank/DDBJ whole genome shotgun (WGS) entry which is preliminary data.</text>
</comment>
<keyword evidence="1" id="KW-0175">Coiled coil</keyword>
<reference evidence="3 4" key="1">
    <citation type="submission" date="2020-08" db="EMBL/GenBank/DDBJ databases">
        <title>Bridging the membrane lipid divide: bacteria of the FCB group superphylum have the potential to synthesize archaeal ether lipids.</title>
        <authorList>
            <person name="Villanueva L."/>
            <person name="Von Meijenfeldt F.A.B."/>
            <person name="Westbye A.B."/>
            <person name="Yadav S."/>
            <person name="Hopmans E.C."/>
            <person name="Dutilh B.E."/>
            <person name="Sinninghe Damste J.S."/>
        </authorList>
    </citation>
    <scope>NUCLEOTIDE SEQUENCE [LARGE SCALE GENOMIC DNA]</scope>
    <source>
        <strain evidence="3">NIOZ-UU27</strain>
    </source>
</reference>
<feature type="region of interest" description="Disordered" evidence="2">
    <location>
        <begin position="1"/>
        <end position="29"/>
    </location>
</feature>
<evidence type="ECO:0000313" key="3">
    <source>
        <dbReference type="EMBL" id="MBC8178532.1"/>
    </source>
</evidence>
<evidence type="ECO:0000256" key="2">
    <source>
        <dbReference type="SAM" id="MobiDB-lite"/>
    </source>
</evidence>
<evidence type="ECO:0000313" key="4">
    <source>
        <dbReference type="Proteomes" id="UP000650524"/>
    </source>
</evidence>
<dbReference type="Proteomes" id="UP000650524">
    <property type="component" value="Unassembled WGS sequence"/>
</dbReference>